<sequence>MQQRITVERVRPVRVCELGSRRSSNRSLGINSFLGRVWRILVLGSEDGVATAIQAIYRDLEYAKTLVRQRSPTTSAPQTAIYAVSNEESAAMISSETGPDDDGDGEDDADADAAMEDSWTFVGDETETDVTKKTRARERDYDIRLDNVATAGVINGSGGYGSDSGKG</sequence>
<feature type="region of interest" description="Disordered" evidence="1">
    <location>
        <begin position="70"/>
        <end position="137"/>
    </location>
</feature>
<name>C6H747_AJECH</name>
<dbReference type="GO" id="GO:0016740">
    <property type="term" value="F:transferase activity"/>
    <property type="evidence" value="ECO:0007669"/>
    <property type="project" value="UniProtKB-KW"/>
</dbReference>
<feature type="compositionally biased region" description="Acidic residues" evidence="1">
    <location>
        <begin position="98"/>
        <end position="115"/>
    </location>
</feature>
<accession>C6H747</accession>
<evidence type="ECO:0000256" key="1">
    <source>
        <dbReference type="SAM" id="MobiDB-lite"/>
    </source>
</evidence>
<dbReference type="VEuPathDB" id="FungiDB:HCDG_02248"/>
<proteinExistence type="predicted"/>
<dbReference type="STRING" id="544712.C6H747"/>
<reference evidence="3" key="1">
    <citation type="submission" date="2009-05" db="EMBL/GenBank/DDBJ databases">
        <title>The genome sequence of Ajellomyces capsulatus strain H143.</title>
        <authorList>
            <person name="Champion M."/>
            <person name="Cuomo C.A."/>
            <person name="Ma L.-J."/>
            <person name="Henn M.R."/>
            <person name="Sil A."/>
            <person name="Goldman B."/>
            <person name="Young S.K."/>
            <person name="Kodira C.D."/>
            <person name="Zeng Q."/>
            <person name="Koehrsen M."/>
            <person name="Alvarado L."/>
            <person name="Berlin A.M."/>
            <person name="Borenstein D."/>
            <person name="Chen Z."/>
            <person name="Engels R."/>
            <person name="Freedman E."/>
            <person name="Gellesch M."/>
            <person name="Goldberg J."/>
            <person name="Griggs A."/>
            <person name="Gujja S."/>
            <person name="Heiman D.I."/>
            <person name="Hepburn T.A."/>
            <person name="Howarth C."/>
            <person name="Jen D."/>
            <person name="Larson L."/>
            <person name="Lewis B."/>
            <person name="Mehta T."/>
            <person name="Park D."/>
            <person name="Pearson M."/>
            <person name="Roberts A."/>
            <person name="Saif S."/>
            <person name="Shea T.D."/>
            <person name="Shenoy N."/>
            <person name="Sisk P."/>
            <person name="Stolte C."/>
            <person name="Sykes S."/>
            <person name="Walk T."/>
            <person name="White J."/>
            <person name="Yandava C."/>
            <person name="Klein B."/>
            <person name="McEwen J.G."/>
            <person name="Puccia R."/>
            <person name="Goldman G.H."/>
            <person name="Felipe M.S."/>
            <person name="Nino-Vega G."/>
            <person name="San-Blas G."/>
            <person name="Taylor J.W."/>
            <person name="Mendoza L."/>
            <person name="Galagan J.E."/>
            <person name="Nusbaum C."/>
            <person name="Birren B.W."/>
        </authorList>
    </citation>
    <scope>NUCLEOTIDE SEQUENCE [LARGE SCALE GENOMIC DNA]</scope>
    <source>
        <strain evidence="3">H143</strain>
    </source>
</reference>
<evidence type="ECO:0000313" key="2">
    <source>
        <dbReference type="EMBL" id="EER44218.1"/>
    </source>
</evidence>
<organism evidence="2 3">
    <name type="scientific">Ajellomyces capsulatus (strain H143)</name>
    <name type="common">Darling's disease fungus</name>
    <name type="synonym">Histoplasma capsulatum</name>
    <dbReference type="NCBI Taxonomy" id="544712"/>
    <lineage>
        <taxon>Eukaryota</taxon>
        <taxon>Fungi</taxon>
        <taxon>Dikarya</taxon>
        <taxon>Ascomycota</taxon>
        <taxon>Pezizomycotina</taxon>
        <taxon>Eurotiomycetes</taxon>
        <taxon>Eurotiomycetidae</taxon>
        <taxon>Onygenales</taxon>
        <taxon>Ajellomycetaceae</taxon>
        <taxon>Histoplasma</taxon>
    </lineage>
</organism>
<gene>
    <name evidence="2" type="ORF">HCDG_02248</name>
</gene>
<protein>
    <submittedName>
        <fullName evidence="2">UDP-glucose:sterol glycosyltransferase</fullName>
    </submittedName>
</protein>
<dbReference type="EMBL" id="GG692420">
    <property type="protein sequence ID" value="EER44218.1"/>
    <property type="molecule type" value="Genomic_DNA"/>
</dbReference>
<dbReference type="Proteomes" id="UP000002624">
    <property type="component" value="Unassembled WGS sequence"/>
</dbReference>
<dbReference type="HOGENOM" id="CLU_1594078_0_0_1"/>
<evidence type="ECO:0000313" key="3">
    <source>
        <dbReference type="Proteomes" id="UP000002624"/>
    </source>
</evidence>
<dbReference type="AlphaFoldDB" id="C6H747"/>
<keyword evidence="2" id="KW-0808">Transferase</keyword>
<feature type="compositionally biased region" description="Polar residues" evidence="1">
    <location>
        <begin position="86"/>
        <end position="97"/>
    </location>
</feature>